<reference evidence="1 2" key="1">
    <citation type="submission" date="2022-05" db="EMBL/GenBank/DDBJ databases">
        <authorList>
            <consortium name="Genoscope - CEA"/>
            <person name="William W."/>
        </authorList>
    </citation>
    <scope>NUCLEOTIDE SEQUENCE [LARGE SCALE GENOMIC DNA]</scope>
</reference>
<name>A0ABN8M4D9_9CNID</name>
<dbReference type="Proteomes" id="UP001159427">
    <property type="component" value="Unassembled WGS sequence"/>
</dbReference>
<gene>
    <name evidence="1" type="ORF">PEVE_00017685</name>
</gene>
<sequence>MFVILNWRRLLIIPRNDFVPSETLGTLTDWTGANYSTSICNLASRHLGLLPCRRCGISTLLFRHKGFSRPVMYYSNSNAIFQPELLIISGDVNVNPGPVSKRNQALGQLLQHVHRDTQLRKLLLKRIKGALYVGCVMIRRMSNVQVLRLILEFSLLPRLSRGPVIDVPSPHYYFSRKAHVMILTS</sequence>
<proteinExistence type="predicted"/>
<dbReference type="EMBL" id="CALNXI010000242">
    <property type="protein sequence ID" value="CAH3022994.1"/>
    <property type="molecule type" value="Genomic_DNA"/>
</dbReference>
<keyword evidence="2" id="KW-1185">Reference proteome</keyword>
<protein>
    <recommendedName>
        <fullName evidence="3">Endonuclease/exonuclease/phosphatase domain-containing protein</fullName>
    </recommendedName>
</protein>
<organism evidence="1 2">
    <name type="scientific">Porites evermanni</name>
    <dbReference type="NCBI Taxonomy" id="104178"/>
    <lineage>
        <taxon>Eukaryota</taxon>
        <taxon>Metazoa</taxon>
        <taxon>Cnidaria</taxon>
        <taxon>Anthozoa</taxon>
        <taxon>Hexacorallia</taxon>
        <taxon>Scleractinia</taxon>
        <taxon>Fungiina</taxon>
        <taxon>Poritidae</taxon>
        <taxon>Porites</taxon>
    </lineage>
</organism>
<evidence type="ECO:0008006" key="3">
    <source>
        <dbReference type="Google" id="ProtNLM"/>
    </source>
</evidence>
<comment type="caution">
    <text evidence="1">The sequence shown here is derived from an EMBL/GenBank/DDBJ whole genome shotgun (WGS) entry which is preliminary data.</text>
</comment>
<evidence type="ECO:0000313" key="1">
    <source>
        <dbReference type="EMBL" id="CAH3022994.1"/>
    </source>
</evidence>
<evidence type="ECO:0000313" key="2">
    <source>
        <dbReference type="Proteomes" id="UP001159427"/>
    </source>
</evidence>
<accession>A0ABN8M4D9</accession>